<dbReference type="PANTHER" id="PTHR11774">
    <property type="entry name" value="GERANYLGERANYL TRANSFERASE TYPE BETA SUBUNIT"/>
    <property type="match status" value="1"/>
</dbReference>
<dbReference type="CDD" id="cd02894">
    <property type="entry name" value="GGTase-II"/>
    <property type="match status" value="1"/>
</dbReference>
<feature type="region of interest" description="Disordered" evidence="12">
    <location>
        <begin position="1"/>
        <end position="21"/>
    </location>
</feature>
<feature type="region of interest" description="Disordered" evidence="12">
    <location>
        <begin position="1118"/>
        <end position="1141"/>
    </location>
</feature>
<keyword evidence="6" id="KW-0479">Metal-binding</keyword>
<dbReference type="SUPFAM" id="SSF48239">
    <property type="entry name" value="Terpenoid cyclases/Protein prenyltransferases"/>
    <property type="match status" value="1"/>
</dbReference>
<keyword evidence="8" id="KW-0862">Zinc</keyword>
<dbReference type="EC" id="2.5.1.60" evidence="3"/>
<evidence type="ECO:0000256" key="3">
    <source>
        <dbReference type="ARBA" id="ARBA00012656"/>
    </source>
</evidence>
<protein>
    <recommendedName>
        <fullName evidence="3">protein geranylgeranyltransferase type II</fullName>
        <ecNumber evidence="3">2.5.1.60</ecNumber>
    </recommendedName>
    <alternativeName>
        <fullName evidence="9">Geranylgeranyl transferase type II subunit beta</fullName>
    </alternativeName>
    <alternativeName>
        <fullName evidence="10">Type II protein geranyl-geranyltransferase subunit beta</fullName>
    </alternativeName>
</protein>
<dbReference type="InterPro" id="IPR026873">
    <property type="entry name" value="Ptb1"/>
</dbReference>
<evidence type="ECO:0000256" key="5">
    <source>
        <dbReference type="ARBA" id="ARBA00022679"/>
    </source>
</evidence>
<evidence type="ECO:0000256" key="12">
    <source>
        <dbReference type="SAM" id="MobiDB-lite"/>
    </source>
</evidence>
<dbReference type="Proteomes" id="UP000756921">
    <property type="component" value="Unassembled WGS sequence"/>
</dbReference>
<organism evidence="14 15">
    <name type="scientific">Paraphaeosphaeria minitans</name>
    <dbReference type="NCBI Taxonomy" id="565426"/>
    <lineage>
        <taxon>Eukaryota</taxon>
        <taxon>Fungi</taxon>
        <taxon>Dikarya</taxon>
        <taxon>Ascomycota</taxon>
        <taxon>Pezizomycotina</taxon>
        <taxon>Dothideomycetes</taxon>
        <taxon>Pleosporomycetidae</taxon>
        <taxon>Pleosporales</taxon>
        <taxon>Massarineae</taxon>
        <taxon>Didymosphaeriaceae</taxon>
        <taxon>Paraphaeosphaeria</taxon>
    </lineage>
</organism>
<feature type="region of interest" description="Disordered" evidence="12">
    <location>
        <begin position="815"/>
        <end position="868"/>
    </location>
</feature>
<name>A0A9P6G920_9PLEO</name>
<evidence type="ECO:0000256" key="10">
    <source>
        <dbReference type="ARBA" id="ARBA00032766"/>
    </source>
</evidence>
<feature type="domain" description="Prenyltransferase alpha-alpha toroid" evidence="13">
    <location>
        <begin position="338"/>
        <end position="641"/>
    </location>
</feature>
<comment type="caution">
    <text evidence="14">The sequence shown here is derived from an EMBL/GenBank/DDBJ whole genome shotgun (WGS) entry which is preliminary data.</text>
</comment>
<feature type="compositionally biased region" description="Basic and acidic residues" evidence="12">
    <location>
        <begin position="836"/>
        <end position="850"/>
    </location>
</feature>
<comment type="cofactor">
    <cofactor evidence="1">
        <name>Zn(2+)</name>
        <dbReference type="ChEBI" id="CHEBI:29105"/>
    </cofactor>
</comment>
<keyword evidence="15" id="KW-1185">Reference proteome</keyword>
<feature type="region of interest" description="Disordered" evidence="12">
    <location>
        <begin position="728"/>
        <end position="761"/>
    </location>
</feature>
<feature type="region of interest" description="Disordered" evidence="12">
    <location>
        <begin position="140"/>
        <end position="209"/>
    </location>
</feature>
<feature type="compositionally biased region" description="Polar residues" evidence="12">
    <location>
        <begin position="816"/>
        <end position="834"/>
    </location>
</feature>
<dbReference type="FunFam" id="1.50.10.20:FF:000009">
    <property type="entry name" value="Geranylgeranyl transferase type-2 subunit beta"/>
    <property type="match status" value="1"/>
</dbReference>
<comment type="catalytic activity">
    <reaction evidence="11">
        <text>geranylgeranyl diphosphate + L-cysteinyl-[protein] = S-geranylgeranyl-L-cysteinyl-[protein] + diphosphate</text>
        <dbReference type="Rhea" id="RHEA:21240"/>
        <dbReference type="Rhea" id="RHEA-COMP:10131"/>
        <dbReference type="Rhea" id="RHEA-COMP:11537"/>
        <dbReference type="ChEBI" id="CHEBI:29950"/>
        <dbReference type="ChEBI" id="CHEBI:33019"/>
        <dbReference type="ChEBI" id="CHEBI:57533"/>
        <dbReference type="ChEBI" id="CHEBI:86021"/>
        <dbReference type="EC" id="2.5.1.60"/>
    </reaction>
</comment>
<evidence type="ECO:0000256" key="8">
    <source>
        <dbReference type="ARBA" id="ARBA00022833"/>
    </source>
</evidence>
<dbReference type="InterPro" id="IPR001330">
    <property type="entry name" value="Prenyltrans"/>
</dbReference>
<evidence type="ECO:0000256" key="7">
    <source>
        <dbReference type="ARBA" id="ARBA00022737"/>
    </source>
</evidence>
<keyword evidence="7" id="KW-0677">Repeat</keyword>
<feature type="compositionally biased region" description="Low complexity" evidence="12">
    <location>
        <begin position="197"/>
        <end position="209"/>
    </location>
</feature>
<comment type="similarity">
    <text evidence="2">Belongs to the protein prenyltransferase subunit beta family.</text>
</comment>
<feature type="compositionally biased region" description="Basic and acidic residues" evidence="12">
    <location>
        <begin position="177"/>
        <end position="195"/>
    </location>
</feature>
<dbReference type="GO" id="GO:0004663">
    <property type="term" value="F:Rab geranylgeranyltransferase activity"/>
    <property type="evidence" value="ECO:0007669"/>
    <property type="project" value="UniProtKB-EC"/>
</dbReference>
<keyword evidence="4" id="KW-0637">Prenyltransferase</keyword>
<evidence type="ECO:0000256" key="9">
    <source>
        <dbReference type="ARBA" id="ARBA00030816"/>
    </source>
</evidence>
<evidence type="ECO:0000256" key="11">
    <source>
        <dbReference type="ARBA" id="ARBA00047658"/>
    </source>
</evidence>
<dbReference type="InterPro" id="IPR008930">
    <property type="entry name" value="Terpenoid_cyclase/PrenylTrfase"/>
</dbReference>
<reference evidence="14" key="1">
    <citation type="journal article" date="2020" name="Mol. Plant Microbe Interact.">
        <title>Genome Sequence of the Biocontrol Agent Coniothyrium minitans strain Conio (IMI 134523).</title>
        <authorList>
            <person name="Patel D."/>
            <person name="Shittu T.A."/>
            <person name="Baroncelli R."/>
            <person name="Muthumeenakshi S."/>
            <person name="Osborne T.H."/>
            <person name="Janganan T.K."/>
            <person name="Sreenivasaprasad S."/>
        </authorList>
    </citation>
    <scope>NUCLEOTIDE SEQUENCE</scope>
    <source>
        <strain evidence="14">Conio</strain>
    </source>
</reference>
<evidence type="ECO:0000256" key="2">
    <source>
        <dbReference type="ARBA" id="ARBA00010497"/>
    </source>
</evidence>
<keyword evidence="5" id="KW-0808">Transferase</keyword>
<accession>A0A9P6G920</accession>
<dbReference type="Pfam" id="PF00432">
    <property type="entry name" value="Prenyltrans"/>
    <property type="match status" value="1"/>
</dbReference>
<gene>
    <name evidence="14" type="ORF">PMIN01_11564</name>
</gene>
<dbReference type="AlphaFoldDB" id="A0A9P6G920"/>
<dbReference type="EMBL" id="WJXW01000014">
    <property type="protein sequence ID" value="KAF9730695.1"/>
    <property type="molecule type" value="Genomic_DNA"/>
</dbReference>
<evidence type="ECO:0000313" key="14">
    <source>
        <dbReference type="EMBL" id="KAF9730695.1"/>
    </source>
</evidence>
<dbReference type="PANTHER" id="PTHR11774:SF11">
    <property type="entry name" value="GERANYLGERANYL TRANSFERASE TYPE-2 SUBUNIT BETA"/>
    <property type="match status" value="1"/>
</dbReference>
<proteinExistence type="inferred from homology"/>
<sequence>MRAQRGSSVMPRRAGRTGRPAGCRCRSGRGARATGKCVPARDAVATCGTTLTCHGVETKEGEGQAQGCVGQHLPAPEQGRVSCERDKEACTANVSWVQAGSWRRRRRRQVIEGCWESVGGTRLAAERAVNAPTQLGVLATGRWGQRATGNGQRAAGSGAGAGSGSSRARSRNPVAVRTREQKDERAEQSRADQTRPDQTSGSGSGSDSDTTYRVQSIYIYADYGALSICLHAAAVSQRVRRYPPPALPHVRTSTCNAASTPKIVSGPGFRGRANSFVADYLPTYLPTRRRSLCARLSAPRTTAEHLPLPALRSSASAMSLVSGPGRGMASLPAETRLVVDKHVRYIQSLDTRKDELEYWLTEHLRLNGLYWGMTALHLLGHPDALPREGILKFVFSCLHEGGGFGAAPGHDAHMLYTCSAVQIIATLDAFDELEAYMQDGRRKIGQWIASLQDSATGTFAGDEWGEKDTRFIFNAFLSLSLMGLLDLVNVDKAVQHINSCVNFDGAYGTSPGAESHSGQVYTCVGALTIAGRLDLVNQERLGAWLSERQLKNGGLNGRPEKTEDVCYSWWVMSSLAMINKLHWIDGEKLTAFILGCQDPDLGGLSDRPGDMVDVFHTHFGIAGLSLLKYPGLAEVDPVYCMPRDVVRRCLAAVMASANIPLHCSICPKRPNFSDVSHLLTHIASKGHLSNYYKVKVRSGNDDAARRLVESYDRWYAEWNVEDLMSERMTQKDKRRSRARPVARQTPAPKIEAPIPRPARPRTAVGNLLDPRLSEQQLIKLESAVSPTPTPQPGPVLRQRPPRLFGAHMQYWAGTDSRASSRSYTNDYDTSSEYSDPSERRRYQNATREDSCAIEDDPADAGSADPMAVSESTKLKGVLWPGMAIFDSATPEMRRKRNQKKDSSVVEQLEINSQEVEPTELIFTPTGSFKRQRRISSSVYDDEDDEMIKAESPTPSLARPALVDLDVNVSRRQRRVTRAQPFYAARSSYEDEHARTDHANSYGDRAPKRKRRFEVFQDDEVSFGQPAPFQTLTAGFQNQMSPTPAPTVPLYKTFNQNPFQFEHRIDNKENMPPMLHHASAYEHHHAHQPAAFHYQTFTYGLAPEHPAIQYHNQLYMPMHGYHPSQDEDDNRTITAPPSPSTA</sequence>
<dbReference type="GO" id="GO:0005968">
    <property type="term" value="C:Rab-protein geranylgeranyltransferase complex"/>
    <property type="evidence" value="ECO:0007669"/>
    <property type="project" value="UniProtKB-ARBA"/>
</dbReference>
<evidence type="ECO:0000313" key="15">
    <source>
        <dbReference type="Proteomes" id="UP000756921"/>
    </source>
</evidence>
<dbReference type="InterPro" id="IPR045089">
    <property type="entry name" value="PGGT1B-like"/>
</dbReference>
<evidence type="ECO:0000256" key="1">
    <source>
        <dbReference type="ARBA" id="ARBA00001947"/>
    </source>
</evidence>
<dbReference type="OrthoDB" id="5428259at2759"/>
<evidence type="ECO:0000256" key="4">
    <source>
        <dbReference type="ARBA" id="ARBA00022602"/>
    </source>
</evidence>
<evidence type="ECO:0000259" key="13">
    <source>
        <dbReference type="Pfam" id="PF00432"/>
    </source>
</evidence>
<dbReference type="Gene3D" id="1.50.10.20">
    <property type="match status" value="1"/>
</dbReference>
<evidence type="ECO:0000256" key="6">
    <source>
        <dbReference type="ARBA" id="ARBA00022723"/>
    </source>
</evidence>
<dbReference type="GO" id="GO:0046872">
    <property type="term" value="F:metal ion binding"/>
    <property type="evidence" value="ECO:0007669"/>
    <property type="project" value="UniProtKB-KW"/>
</dbReference>